<name>A0ABY5C2I0_9LACO</name>
<evidence type="ECO:0000313" key="2">
    <source>
        <dbReference type="Proteomes" id="UP001057532"/>
    </source>
</evidence>
<keyword evidence="2" id="KW-1185">Reference proteome</keyword>
<dbReference type="Proteomes" id="UP001057532">
    <property type="component" value="Chromosome"/>
</dbReference>
<organism evidence="1 2">
    <name type="scientific">Fructilactobacillus ixorae</name>
    <dbReference type="NCBI Taxonomy" id="1750535"/>
    <lineage>
        <taxon>Bacteria</taxon>
        <taxon>Bacillati</taxon>
        <taxon>Bacillota</taxon>
        <taxon>Bacilli</taxon>
        <taxon>Lactobacillales</taxon>
        <taxon>Lactobacillaceae</taxon>
        <taxon>Fructilactobacillus</taxon>
    </lineage>
</organism>
<gene>
    <name evidence="1" type="ORF">M8332_04985</name>
</gene>
<accession>A0ABY5C2I0</accession>
<protein>
    <submittedName>
        <fullName evidence="1">Uncharacterized protein</fullName>
    </submittedName>
</protein>
<proteinExistence type="predicted"/>
<sequence length="102" mass="12178">MGQIIIGYLYYIYAEYKEMEHLIDRYADEDDFICFDKKTNRQIISSMNYFQAFYMGDGDVLYDYIDGDLLQTETLNMKINWFYLAGITSNGKKNVWISRKIC</sequence>
<dbReference type="RefSeq" id="WP_252779738.1">
    <property type="nucleotide sequence ID" value="NZ_CP097478.1"/>
</dbReference>
<dbReference type="EMBL" id="CP097478">
    <property type="protein sequence ID" value="USS92964.1"/>
    <property type="molecule type" value="Genomic_DNA"/>
</dbReference>
<reference evidence="1" key="1">
    <citation type="submission" date="2022-05" db="EMBL/GenBank/DDBJ databases">
        <authorList>
            <person name="Oliphant S.A."/>
            <person name="Watson-Haigh N.S."/>
            <person name="Sumby K.M."/>
            <person name="Gardner J.M."/>
            <person name="Jiranek V."/>
        </authorList>
    </citation>
    <scope>NUCLEOTIDE SEQUENCE</scope>
    <source>
        <strain evidence="1">Ru20-1</strain>
    </source>
</reference>
<evidence type="ECO:0000313" key="1">
    <source>
        <dbReference type="EMBL" id="USS92964.1"/>
    </source>
</evidence>